<gene>
    <name evidence="3" type="ORF">FD26_GL001252</name>
</gene>
<dbReference type="GO" id="GO:0006355">
    <property type="term" value="P:regulation of DNA-templated transcription"/>
    <property type="evidence" value="ECO:0007669"/>
    <property type="project" value="InterPro"/>
</dbReference>
<reference evidence="3 4" key="1">
    <citation type="journal article" date="2015" name="Genome Announc.">
        <title>Expanding the biotechnology potential of lactobacilli through comparative genomics of 213 strains and associated genera.</title>
        <authorList>
            <person name="Sun Z."/>
            <person name="Harris H.M."/>
            <person name="McCann A."/>
            <person name="Guo C."/>
            <person name="Argimon S."/>
            <person name="Zhang W."/>
            <person name="Yang X."/>
            <person name="Jeffery I.B."/>
            <person name="Cooney J.C."/>
            <person name="Kagawa T.F."/>
            <person name="Liu W."/>
            <person name="Song Y."/>
            <person name="Salvetti E."/>
            <person name="Wrobel A."/>
            <person name="Rasinkangas P."/>
            <person name="Parkhill J."/>
            <person name="Rea M.C."/>
            <person name="O'Sullivan O."/>
            <person name="Ritari J."/>
            <person name="Douillard F.P."/>
            <person name="Paul Ross R."/>
            <person name="Yang R."/>
            <person name="Briner A.E."/>
            <person name="Felis G.E."/>
            <person name="de Vos W.M."/>
            <person name="Barrangou R."/>
            <person name="Klaenhammer T.R."/>
            <person name="Caufield P.W."/>
            <person name="Cui Y."/>
            <person name="Zhang H."/>
            <person name="O'Toole P.W."/>
        </authorList>
    </citation>
    <scope>NUCLEOTIDE SEQUENCE [LARGE SCALE GENOMIC DNA]</scope>
    <source>
        <strain evidence="3 4">JCM 15951</strain>
    </source>
</reference>
<dbReference type="SUPFAM" id="SSF63520">
    <property type="entry name" value="PTS-regulatory domain, PRD"/>
    <property type="match status" value="2"/>
</dbReference>
<dbReference type="PROSITE" id="PS51372">
    <property type="entry name" value="PRD_2"/>
    <property type="match status" value="2"/>
</dbReference>
<feature type="domain" description="PRD" evidence="2">
    <location>
        <begin position="68"/>
        <end position="172"/>
    </location>
</feature>
<dbReference type="Gene3D" id="2.30.24.10">
    <property type="entry name" value="CAT RNA-binding domain"/>
    <property type="match status" value="1"/>
</dbReference>
<dbReference type="InterPro" id="IPR050661">
    <property type="entry name" value="BglG_antiterminators"/>
</dbReference>
<accession>A0A837RIB0</accession>
<organism evidence="3 4">
    <name type="scientific">Companilactobacillus crustorum JCM 15951</name>
    <dbReference type="NCBI Taxonomy" id="1423737"/>
    <lineage>
        <taxon>Bacteria</taxon>
        <taxon>Bacillati</taxon>
        <taxon>Bacillota</taxon>
        <taxon>Bacilli</taxon>
        <taxon>Lactobacillales</taxon>
        <taxon>Lactobacillaceae</taxon>
        <taxon>Companilactobacillus</taxon>
    </lineage>
</organism>
<protein>
    <submittedName>
        <fullName evidence="3">Transcription antiterminator Lact</fullName>
    </submittedName>
</protein>
<dbReference type="GO" id="GO:0003723">
    <property type="term" value="F:RNA binding"/>
    <property type="evidence" value="ECO:0007669"/>
    <property type="project" value="InterPro"/>
</dbReference>
<dbReference type="PANTHER" id="PTHR30185:SF15">
    <property type="entry name" value="CRYPTIC BETA-GLUCOSIDE BGL OPERON ANTITERMINATOR"/>
    <property type="match status" value="1"/>
</dbReference>
<dbReference type="Proteomes" id="UP000050964">
    <property type="component" value="Unassembled WGS sequence"/>
</dbReference>
<dbReference type="SMART" id="SM01061">
    <property type="entry name" value="CAT_RBD"/>
    <property type="match status" value="1"/>
</dbReference>
<keyword evidence="1" id="KW-0677">Repeat</keyword>
<dbReference type="RefSeq" id="WP_057868040.1">
    <property type="nucleotide sequence ID" value="NZ_AZDB01000034.1"/>
</dbReference>
<dbReference type="InterPro" id="IPR011608">
    <property type="entry name" value="PRD"/>
</dbReference>
<dbReference type="PANTHER" id="PTHR30185">
    <property type="entry name" value="CRYPTIC BETA-GLUCOSIDE BGL OPERON ANTITERMINATOR"/>
    <property type="match status" value="1"/>
</dbReference>
<dbReference type="InterPro" id="IPR036650">
    <property type="entry name" value="CAT_RNA-bd_dom_sf"/>
</dbReference>
<evidence type="ECO:0000313" key="3">
    <source>
        <dbReference type="EMBL" id="KRK41623.1"/>
    </source>
</evidence>
<dbReference type="EMBL" id="AZDB01000034">
    <property type="protein sequence ID" value="KRK41623.1"/>
    <property type="molecule type" value="Genomic_DNA"/>
</dbReference>
<dbReference type="InterPro" id="IPR036634">
    <property type="entry name" value="PRD_sf"/>
</dbReference>
<dbReference type="Pfam" id="PF03123">
    <property type="entry name" value="CAT_RBD"/>
    <property type="match status" value="1"/>
</dbReference>
<dbReference type="Pfam" id="PF00874">
    <property type="entry name" value="PRD"/>
    <property type="match status" value="2"/>
</dbReference>
<dbReference type="Gene3D" id="1.10.1790.10">
    <property type="entry name" value="PRD domain"/>
    <property type="match status" value="2"/>
</dbReference>
<dbReference type="SUPFAM" id="SSF50151">
    <property type="entry name" value="SacY-like RNA-binding domain"/>
    <property type="match status" value="1"/>
</dbReference>
<proteinExistence type="predicted"/>
<evidence type="ECO:0000259" key="2">
    <source>
        <dbReference type="PROSITE" id="PS51372"/>
    </source>
</evidence>
<dbReference type="InterPro" id="IPR004341">
    <property type="entry name" value="CAT_RNA-bd_dom"/>
</dbReference>
<feature type="domain" description="PRD" evidence="2">
    <location>
        <begin position="177"/>
        <end position="286"/>
    </location>
</feature>
<evidence type="ECO:0000256" key="1">
    <source>
        <dbReference type="ARBA" id="ARBA00022737"/>
    </source>
</evidence>
<name>A0A837RIB0_9LACO</name>
<sequence>MALLVVNRVYNNNTVLVDVGQKDQAIVQGKGVGFQKRHGDNILPTQVERIFYLNTNEAKQRFGTLLKDVPIDITMTSFAIIEMAKQTFHYPVLDYIYVTLTDHIAQTYKHIMAGKYQRSTVPDISAKYPTEYAIADKAVEMINHDLNVHFPRDAAQPIALHFINANGTENAEETKKIDQTDFGDNVNKIVKNVFREYGITRNITNQNYFDRLMIHLQYLVARLQTDEQDKRVLNQDIESDFQKLYPKSYRIASEICEKIQKRLQIKLNDNELIYFVIHIQRLIQEK</sequence>
<dbReference type="AlphaFoldDB" id="A0A837RIB0"/>
<evidence type="ECO:0000313" key="4">
    <source>
        <dbReference type="Proteomes" id="UP000050964"/>
    </source>
</evidence>
<comment type="caution">
    <text evidence="3">The sequence shown here is derived from an EMBL/GenBank/DDBJ whole genome shotgun (WGS) entry which is preliminary data.</text>
</comment>